<dbReference type="AlphaFoldDB" id="A0ABD3DQQ5"/>
<gene>
    <name evidence="1" type="ORF">CASFOL_009796</name>
</gene>
<dbReference type="Proteomes" id="UP001632038">
    <property type="component" value="Unassembled WGS sequence"/>
</dbReference>
<name>A0ABD3DQQ5_9LAMI</name>
<accession>A0ABD3DQQ5</accession>
<dbReference type="EMBL" id="JAVIJP010000013">
    <property type="protein sequence ID" value="KAL3644616.1"/>
    <property type="molecule type" value="Genomic_DNA"/>
</dbReference>
<evidence type="ECO:0000313" key="1">
    <source>
        <dbReference type="EMBL" id="KAL3644616.1"/>
    </source>
</evidence>
<organism evidence="1 2">
    <name type="scientific">Castilleja foliolosa</name>
    <dbReference type="NCBI Taxonomy" id="1961234"/>
    <lineage>
        <taxon>Eukaryota</taxon>
        <taxon>Viridiplantae</taxon>
        <taxon>Streptophyta</taxon>
        <taxon>Embryophyta</taxon>
        <taxon>Tracheophyta</taxon>
        <taxon>Spermatophyta</taxon>
        <taxon>Magnoliopsida</taxon>
        <taxon>eudicotyledons</taxon>
        <taxon>Gunneridae</taxon>
        <taxon>Pentapetalae</taxon>
        <taxon>asterids</taxon>
        <taxon>lamiids</taxon>
        <taxon>Lamiales</taxon>
        <taxon>Orobanchaceae</taxon>
        <taxon>Pedicularideae</taxon>
        <taxon>Castillejinae</taxon>
        <taxon>Castilleja</taxon>
    </lineage>
</organism>
<protein>
    <submittedName>
        <fullName evidence="1">Uncharacterized protein</fullName>
    </submittedName>
</protein>
<comment type="caution">
    <text evidence="1">The sequence shown here is derived from an EMBL/GenBank/DDBJ whole genome shotgun (WGS) entry which is preliminary data.</text>
</comment>
<proteinExistence type="predicted"/>
<keyword evidence="2" id="KW-1185">Reference proteome</keyword>
<reference evidence="2" key="1">
    <citation type="journal article" date="2024" name="IScience">
        <title>Strigolactones Initiate the Formation of Haustorium-like Structures in Castilleja.</title>
        <authorList>
            <person name="Buerger M."/>
            <person name="Peterson D."/>
            <person name="Chory J."/>
        </authorList>
    </citation>
    <scope>NUCLEOTIDE SEQUENCE [LARGE SCALE GENOMIC DNA]</scope>
</reference>
<evidence type="ECO:0000313" key="2">
    <source>
        <dbReference type="Proteomes" id="UP001632038"/>
    </source>
</evidence>
<sequence>MKQRVNAFEPDSQGQCKKHPISSPVGVCAYCLNDRLLELQRFNLSSYCDSPEFDSVGNSSISDEHEKHLSASNISCVEAKKGNGLWRIKDFFGKMIENRWGEKSNFGLSEDQSGVSSSSRYYSSFSTAKISDSDNFYGSNRMELSAIYENYYCVPKRSDFEVEESDFSKLDY</sequence>